<dbReference type="Pfam" id="PF00069">
    <property type="entry name" value="Pkinase"/>
    <property type="match status" value="1"/>
</dbReference>
<dbReference type="InterPro" id="IPR017441">
    <property type="entry name" value="Protein_kinase_ATP_BS"/>
</dbReference>
<dbReference type="PANTHER" id="PTHR24350">
    <property type="entry name" value="SERINE/THREONINE-PROTEIN KINASE IAL-RELATED"/>
    <property type="match status" value="1"/>
</dbReference>
<feature type="binding site" evidence="7">
    <location>
        <begin position="160"/>
        <end position="161"/>
    </location>
    <ligand>
        <name>ATP</name>
        <dbReference type="ChEBI" id="CHEBI:30616"/>
    </ligand>
</feature>
<feature type="binding site" evidence="7">
    <location>
        <position position="174"/>
    </location>
    <ligand>
        <name>ATP</name>
        <dbReference type="ChEBI" id="CHEBI:30616"/>
    </ligand>
</feature>
<feature type="compositionally biased region" description="Low complexity" evidence="10">
    <location>
        <begin position="438"/>
        <end position="451"/>
    </location>
</feature>
<feature type="binding site" evidence="7">
    <location>
        <position position="65"/>
    </location>
    <ligand>
        <name>ATP</name>
        <dbReference type="ChEBI" id="CHEBI:30616"/>
    </ligand>
</feature>
<evidence type="ECO:0000259" key="11">
    <source>
        <dbReference type="PROSITE" id="PS50011"/>
    </source>
</evidence>
<accession>A0A1X7RXH4</accession>
<keyword evidence="5 7" id="KW-0067">ATP-binding</keyword>
<evidence type="ECO:0000256" key="8">
    <source>
        <dbReference type="PIRSR" id="PIRSR630616-3"/>
    </source>
</evidence>
<dbReference type="PROSITE" id="PS00107">
    <property type="entry name" value="PROTEIN_KINASE_ATP"/>
    <property type="match status" value="1"/>
</dbReference>
<evidence type="ECO:0000256" key="3">
    <source>
        <dbReference type="ARBA" id="ARBA00022741"/>
    </source>
</evidence>
<evidence type="ECO:0000256" key="6">
    <source>
        <dbReference type="PIRSR" id="PIRSR630616-1"/>
    </source>
</evidence>
<dbReference type="GO" id="GO:0004674">
    <property type="term" value="F:protein serine/threonine kinase activity"/>
    <property type="evidence" value="ECO:0007669"/>
    <property type="project" value="UniProtKB-KW"/>
</dbReference>
<keyword evidence="1" id="KW-0723">Serine/threonine-protein kinase</keyword>
<dbReference type="GO" id="GO:0005524">
    <property type="term" value="F:ATP binding"/>
    <property type="evidence" value="ECO:0007669"/>
    <property type="project" value="UniProtKB-UniRule"/>
</dbReference>
<feature type="region of interest" description="Disordered" evidence="10">
    <location>
        <begin position="353"/>
        <end position="372"/>
    </location>
</feature>
<feature type="compositionally biased region" description="Low complexity" evidence="10">
    <location>
        <begin position="663"/>
        <end position="693"/>
    </location>
</feature>
<feature type="region of interest" description="Disordered" evidence="10">
    <location>
        <begin position="774"/>
        <end position="895"/>
    </location>
</feature>
<dbReference type="PROSITE" id="PS50011">
    <property type="entry name" value="PROTEIN_KINASE_DOM"/>
    <property type="match status" value="1"/>
</dbReference>
<feature type="compositionally biased region" description="Acidic residues" evidence="10">
    <location>
        <begin position="820"/>
        <end position="849"/>
    </location>
</feature>
<dbReference type="InterPro" id="IPR000719">
    <property type="entry name" value="Prot_kinase_dom"/>
</dbReference>
<proteinExistence type="predicted"/>
<keyword evidence="3 7" id="KW-0547">Nucleotide-binding</keyword>
<evidence type="ECO:0000256" key="4">
    <source>
        <dbReference type="ARBA" id="ARBA00022777"/>
    </source>
</evidence>
<evidence type="ECO:0000256" key="10">
    <source>
        <dbReference type="SAM" id="MobiDB-lite"/>
    </source>
</evidence>
<evidence type="ECO:0000313" key="13">
    <source>
        <dbReference type="Proteomes" id="UP000215127"/>
    </source>
</evidence>
<feature type="compositionally biased region" description="Gly residues" evidence="10">
    <location>
        <begin position="882"/>
        <end position="895"/>
    </location>
</feature>
<dbReference type="Gene3D" id="1.10.510.10">
    <property type="entry name" value="Transferase(Phosphotransferase) domain 1"/>
    <property type="match status" value="1"/>
</dbReference>
<dbReference type="PROSITE" id="PS00108">
    <property type="entry name" value="PROTEIN_KINASE_ST"/>
    <property type="match status" value="1"/>
</dbReference>
<feature type="compositionally biased region" description="Low complexity" evidence="10">
    <location>
        <begin position="644"/>
        <end position="654"/>
    </location>
</feature>
<feature type="cross-link" description="Glycyl lysine isopeptide (Lys-Gly) (interchain with G-Cter in SUMO2)" evidence="8">
    <location>
        <position position="158"/>
    </location>
</feature>
<sequence length="926" mass="100953">MPPAGTSAELQEHRNKLANSYQSLLSEFSSPEFHTVGNYALGRLIGKGSFGKVYLASHKLTNGSKVVLKSAKKDDANLAREIHHHRQFSHPHIARLHEVIVTETLVWLVLEYCPGDELYNHIHKNGRMEVGKAQKVFTQLVGAVNYVHAKGCVHRDLKLENILLDKNENVKLVDFGFTREYKGSTSYLQTWCGTVCYSAPEMLKGEKYAGEKVDVWSLGIILYALLCGELPYDEDDESDTKNKILKEEPKYPDHMPEQAKDLIKKLLSKRPLLRPSLGDILRDPFLYDHAPQQQEILKLQQPPPFTTQLEKDVLQRMKSAGVNIDTVIENVLSQRCDSLAGWWSLLLEKEQRKDRRRERRRKEREAESKSIRRLSAASGRLLANLGEIHEGEENFLEMSPRSRGRRLERANANVAQVPDLPKVVETKSATPDGERAMTSRTTSRPSSTSRSRPPPPPKDTLTVIRPPPRGSSRGSQSKLSNVVTNPDLLSPSYVPPPQRKRPKFYPPPLEKHLAWVKHFFKEGTLKRNKSPAQPEKNTTNIKTLTKHANNSRRLILETGDLRNMRRLSSHQTPATPKSRRSSVGRPTEMTVSRVPVGARPRINTASSAGSTAPSIRNSKRTSLSPHTLTPHSSYRRSGLIGRKSTSSSVSSIRSAYHGQPTHSKTSSTSSASASLASPSGLSSASGSRMARSPHSSVKMLPSNSSSTSPFPNGLRFSRRPPPADIRTSSANPISATATSPPGFPFSQSHSGSGLPPVSPGLPIFARRKRHVFKGPSGGLAVGTGGGGSPAGFGRGVRREREVSGKGRGSTEISGMPGVVEENEDEEEEEEEEDEDGFEDVVPGLDEDAGAESPPVAISPGAIQFGPELMDEVGLDSPTTVGGAEGGGEGGVGVVGGGGVPLTAEALKMMEEENAKVVGKGKDLVGK</sequence>
<dbReference type="STRING" id="1276538.A0A1X7RXH4"/>
<evidence type="ECO:0000313" key="12">
    <source>
        <dbReference type="EMBL" id="SMQ52133.1"/>
    </source>
</evidence>
<dbReference type="Proteomes" id="UP000215127">
    <property type="component" value="Chromosome 7"/>
</dbReference>
<dbReference type="InterPro" id="IPR008271">
    <property type="entry name" value="Ser/Thr_kinase_AS"/>
</dbReference>
<dbReference type="SMART" id="SM00220">
    <property type="entry name" value="S_TKc"/>
    <property type="match status" value="1"/>
</dbReference>
<feature type="region of interest" description="Disordered" evidence="10">
    <location>
        <begin position="557"/>
        <end position="761"/>
    </location>
</feature>
<dbReference type="InterPro" id="IPR011009">
    <property type="entry name" value="Kinase-like_dom_sf"/>
</dbReference>
<evidence type="ECO:0000256" key="5">
    <source>
        <dbReference type="ARBA" id="ARBA00022840"/>
    </source>
</evidence>
<name>A0A1X7RXH4_ZYMT9</name>
<feature type="compositionally biased region" description="Polar residues" evidence="10">
    <location>
        <begin position="726"/>
        <end position="739"/>
    </location>
</feature>
<dbReference type="SUPFAM" id="SSF56112">
    <property type="entry name" value="Protein kinase-like (PK-like)"/>
    <property type="match status" value="1"/>
</dbReference>
<feature type="compositionally biased region" description="Gly residues" evidence="10">
    <location>
        <begin position="775"/>
        <end position="794"/>
    </location>
</feature>
<dbReference type="InterPro" id="IPR030616">
    <property type="entry name" value="Aur-like"/>
</dbReference>
<feature type="domain" description="Protein kinase" evidence="11">
    <location>
        <begin position="39"/>
        <end position="286"/>
    </location>
</feature>
<dbReference type="AlphaFoldDB" id="A0A1X7RXH4"/>
<feature type="compositionally biased region" description="Polar residues" evidence="10">
    <location>
        <begin position="603"/>
        <end position="632"/>
    </location>
</feature>
<evidence type="ECO:0000256" key="1">
    <source>
        <dbReference type="ARBA" id="ARBA00022527"/>
    </source>
</evidence>
<feature type="active site" description="Proton acceptor" evidence="6">
    <location>
        <position position="156"/>
    </location>
</feature>
<dbReference type="EMBL" id="LT853698">
    <property type="protein sequence ID" value="SMQ52133.1"/>
    <property type="molecule type" value="Genomic_DNA"/>
</dbReference>
<evidence type="ECO:0000256" key="7">
    <source>
        <dbReference type="PIRSR" id="PIRSR630616-2"/>
    </source>
</evidence>
<evidence type="ECO:0000256" key="9">
    <source>
        <dbReference type="PROSITE-ProRule" id="PRU10141"/>
    </source>
</evidence>
<keyword evidence="2" id="KW-0808">Transferase</keyword>
<protein>
    <recommendedName>
        <fullName evidence="11">Protein kinase domain-containing protein</fullName>
    </recommendedName>
</protein>
<keyword evidence="4" id="KW-0418">Kinase</keyword>
<keyword evidence="13" id="KW-1185">Reference proteome</keyword>
<evidence type="ECO:0000256" key="2">
    <source>
        <dbReference type="ARBA" id="ARBA00022679"/>
    </source>
</evidence>
<reference evidence="12 13" key="1">
    <citation type="submission" date="2016-06" db="EMBL/GenBank/DDBJ databases">
        <authorList>
            <person name="Kjaerup R.B."/>
            <person name="Dalgaard T.S."/>
            <person name="Juul-Madsen H.R."/>
        </authorList>
    </citation>
    <scope>NUCLEOTIDE SEQUENCE [LARGE SCALE GENOMIC DNA]</scope>
</reference>
<feature type="binding site" evidence="9">
    <location>
        <position position="73"/>
    </location>
    <ligand>
        <name>ATP</name>
        <dbReference type="ChEBI" id="CHEBI:30616"/>
    </ligand>
</feature>
<gene>
    <name evidence="12" type="ORF">ZT3D7_G7286</name>
</gene>
<feature type="region of interest" description="Disordered" evidence="10">
    <location>
        <begin position="411"/>
        <end position="506"/>
    </location>
</feature>
<organism evidence="12 13">
    <name type="scientific">Zymoseptoria tritici (strain ST99CH_3D7)</name>
    <dbReference type="NCBI Taxonomy" id="1276538"/>
    <lineage>
        <taxon>Eukaryota</taxon>
        <taxon>Fungi</taxon>
        <taxon>Dikarya</taxon>
        <taxon>Ascomycota</taxon>
        <taxon>Pezizomycotina</taxon>
        <taxon>Dothideomycetes</taxon>
        <taxon>Dothideomycetidae</taxon>
        <taxon>Mycosphaerellales</taxon>
        <taxon>Mycosphaerellaceae</taxon>
        <taxon>Zymoseptoria</taxon>
    </lineage>
</organism>
<dbReference type="FunFam" id="1.10.510.10:FF:000434">
    <property type="entry name" value="Serine/threonine protein kinase"/>
    <property type="match status" value="1"/>
</dbReference>
<feature type="compositionally biased region" description="Low complexity" evidence="10">
    <location>
        <begin position="701"/>
        <end position="712"/>
    </location>
</feature>
<dbReference type="CDD" id="cd14003">
    <property type="entry name" value="STKc_AMPK-like"/>
    <property type="match status" value="1"/>
</dbReference>